<protein>
    <recommendedName>
        <fullName evidence="1">HTH cro/C1-type domain-containing protein</fullName>
    </recommendedName>
</protein>
<dbReference type="GO" id="GO:0003677">
    <property type="term" value="F:DNA binding"/>
    <property type="evidence" value="ECO:0007669"/>
    <property type="project" value="InterPro"/>
</dbReference>
<evidence type="ECO:0000313" key="3">
    <source>
        <dbReference type="Proteomes" id="UP000321868"/>
    </source>
</evidence>
<dbReference type="InterPro" id="IPR010982">
    <property type="entry name" value="Lambda_DNA-bd_dom_sf"/>
</dbReference>
<dbReference type="Gene3D" id="1.10.260.40">
    <property type="entry name" value="lambda repressor-like DNA-binding domains"/>
    <property type="match status" value="1"/>
</dbReference>
<name>A0A512AAV3_STRCR</name>
<accession>A0A512AAV3</accession>
<dbReference type="CDD" id="cd00093">
    <property type="entry name" value="HTH_XRE"/>
    <property type="match status" value="1"/>
</dbReference>
<dbReference type="EMBL" id="BJYQ01000050">
    <property type="protein sequence ID" value="GEN96819.1"/>
    <property type="molecule type" value="Genomic_DNA"/>
</dbReference>
<sequence length="224" mass="26296">MGSQSNRLKELRQKQGVSLGKLSTELKENYQFSLSPSQLMYYENGKRQPRNSETWKILANYFGVSVGYLLGFTENPKQYDDEQINDQYANWGVILTSSKSRDKEDEEQLYFKRFVQYIKTNHMLLSDTEIKSIYKLLISMDLSNSNNLKGKLFKDALNKDFHQYEDDYIQNYSILLDDRYEKPENEMMLDVYLKELKIDIGIDGIISILKPFAEKNHESMGDNN</sequence>
<dbReference type="AlphaFoldDB" id="A0A512AAV3"/>
<gene>
    <name evidence="2" type="ORF">SOL01_06930</name>
</gene>
<dbReference type="SMART" id="SM00530">
    <property type="entry name" value="HTH_XRE"/>
    <property type="match status" value="1"/>
</dbReference>
<reference evidence="2 3" key="1">
    <citation type="submission" date="2019-07" db="EMBL/GenBank/DDBJ databases">
        <title>Whole genome shotgun sequence of Streptococcus oligofermentans NBRC 106105.</title>
        <authorList>
            <person name="Hosoyama A."/>
            <person name="Uohara A."/>
            <person name="Ohji S."/>
            <person name="Ichikawa N."/>
        </authorList>
    </citation>
    <scope>NUCLEOTIDE SEQUENCE [LARGE SCALE GENOMIC DNA]</scope>
    <source>
        <strain evidence="2 3">NBRC 106105</strain>
    </source>
</reference>
<dbReference type="InterPro" id="IPR001387">
    <property type="entry name" value="Cro/C1-type_HTH"/>
</dbReference>
<dbReference type="Proteomes" id="UP000321868">
    <property type="component" value="Unassembled WGS sequence"/>
</dbReference>
<dbReference type="OrthoDB" id="2236632at2"/>
<dbReference type="RefSeq" id="WP_015604662.1">
    <property type="nucleotide sequence ID" value="NZ_BJYQ01000050.1"/>
</dbReference>
<dbReference type="PROSITE" id="PS50943">
    <property type="entry name" value="HTH_CROC1"/>
    <property type="match status" value="1"/>
</dbReference>
<evidence type="ECO:0000313" key="2">
    <source>
        <dbReference type="EMBL" id="GEN96819.1"/>
    </source>
</evidence>
<comment type="caution">
    <text evidence="2">The sequence shown here is derived from an EMBL/GenBank/DDBJ whole genome shotgun (WGS) entry which is preliminary data.</text>
</comment>
<proteinExistence type="predicted"/>
<feature type="domain" description="HTH cro/C1-type" evidence="1">
    <location>
        <begin position="8"/>
        <end position="69"/>
    </location>
</feature>
<dbReference type="Pfam" id="PF01381">
    <property type="entry name" value="HTH_3"/>
    <property type="match status" value="1"/>
</dbReference>
<dbReference type="SUPFAM" id="SSF47413">
    <property type="entry name" value="lambda repressor-like DNA-binding domains"/>
    <property type="match status" value="1"/>
</dbReference>
<evidence type="ECO:0000259" key="1">
    <source>
        <dbReference type="PROSITE" id="PS50943"/>
    </source>
</evidence>
<organism evidence="2 3">
    <name type="scientific">Streptococcus cristatus</name>
    <dbReference type="NCBI Taxonomy" id="45634"/>
    <lineage>
        <taxon>Bacteria</taxon>
        <taxon>Bacillati</taxon>
        <taxon>Bacillota</taxon>
        <taxon>Bacilli</taxon>
        <taxon>Lactobacillales</taxon>
        <taxon>Streptococcaceae</taxon>
        <taxon>Streptococcus</taxon>
    </lineage>
</organism>